<comment type="caution">
    <text evidence="12">The sequence shown here is derived from an EMBL/GenBank/DDBJ whole genome shotgun (WGS) entry which is preliminary data.</text>
</comment>
<keyword evidence="7" id="KW-0325">Glycoprotein</keyword>
<proteinExistence type="inferred from homology"/>
<keyword evidence="2 10" id="KW-0812">Transmembrane</keyword>
<evidence type="ECO:0000256" key="8">
    <source>
        <dbReference type="ARBA" id="ARBA00023319"/>
    </source>
</evidence>
<dbReference type="GO" id="GO:0016020">
    <property type="term" value="C:membrane"/>
    <property type="evidence" value="ECO:0007669"/>
    <property type="project" value="UniProtKB-SubCell"/>
</dbReference>
<evidence type="ECO:0000256" key="5">
    <source>
        <dbReference type="ARBA" id="ARBA00023136"/>
    </source>
</evidence>
<dbReference type="PANTHER" id="PTHR46608:SF3">
    <property type="entry name" value="T-CELL IMMUNOGLOBULIN AND MUCIN DOMAIN-CONTAINING PROTEIN 4"/>
    <property type="match status" value="1"/>
</dbReference>
<accession>A0A836ADB7</accession>
<evidence type="ECO:0000313" key="12">
    <source>
        <dbReference type="EMBL" id="KAG5209447.1"/>
    </source>
</evidence>
<evidence type="ECO:0000256" key="6">
    <source>
        <dbReference type="ARBA" id="ARBA00023157"/>
    </source>
</evidence>
<dbReference type="SUPFAM" id="SSF48726">
    <property type="entry name" value="Immunoglobulin"/>
    <property type="match status" value="2"/>
</dbReference>
<evidence type="ECO:0000256" key="4">
    <source>
        <dbReference type="ARBA" id="ARBA00022989"/>
    </source>
</evidence>
<dbReference type="InterPro" id="IPR003599">
    <property type="entry name" value="Ig_sub"/>
</dbReference>
<name>A0A836ADB7_SHEEP</name>
<dbReference type="EMBL" id="JAEMGP010000005">
    <property type="protein sequence ID" value="KAG5209447.1"/>
    <property type="molecule type" value="Genomic_DNA"/>
</dbReference>
<keyword evidence="3" id="KW-0732">Signal</keyword>
<dbReference type="GO" id="GO:0060097">
    <property type="term" value="P:cytoskeletal rearrangement involved in phagocytosis, engulfment"/>
    <property type="evidence" value="ECO:0007669"/>
    <property type="project" value="TreeGrafter"/>
</dbReference>
<dbReference type="AlphaFoldDB" id="A0A836ADB7"/>
<reference evidence="12 13" key="1">
    <citation type="submission" date="2020-12" db="EMBL/GenBank/DDBJ databases">
        <title>De novo assembly of Tibetan sheep genome.</title>
        <authorList>
            <person name="Li X."/>
        </authorList>
    </citation>
    <scope>NUCLEOTIDE SEQUENCE [LARGE SCALE GENOMIC DNA]</scope>
    <source>
        <tissue evidence="12">Heart</tissue>
    </source>
</reference>
<dbReference type="GO" id="GO:0043277">
    <property type="term" value="P:apoptotic cell clearance"/>
    <property type="evidence" value="ECO:0007669"/>
    <property type="project" value="TreeGrafter"/>
</dbReference>
<evidence type="ECO:0000256" key="7">
    <source>
        <dbReference type="ARBA" id="ARBA00023180"/>
    </source>
</evidence>
<organism evidence="12 13">
    <name type="scientific">Ovis aries</name>
    <name type="common">Sheep</name>
    <dbReference type="NCBI Taxonomy" id="9940"/>
    <lineage>
        <taxon>Eukaryota</taxon>
        <taxon>Metazoa</taxon>
        <taxon>Chordata</taxon>
        <taxon>Craniata</taxon>
        <taxon>Vertebrata</taxon>
        <taxon>Euteleostomi</taxon>
        <taxon>Mammalia</taxon>
        <taxon>Eutheria</taxon>
        <taxon>Laurasiatheria</taxon>
        <taxon>Artiodactyla</taxon>
        <taxon>Ruminantia</taxon>
        <taxon>Pecora</taxon>
        <taxon>Bovidae</taxon>
        <taxon>Caprinae</taxon>
        <taxon>Ovis</taxon>
    </lineage>
</organism>
<gene>
    <name evidence="12" type="ORF">JEQ12_017012</name>
</gene>
<comment type="subcellular location">
    <subcellularLocation>
        <location evidence="1">Membrane</location>
        <topology evidence="1">Single-pass type I membrane protein</topology>
    </subcellularLocation>
</comment>
<dbReference type="Pfam" id="PF07686">
    <property type="entry name" value="V-set"/>
    <property type="match status" value="1"/>
</dbReference>
<keyword evidence="4 10" id="KW-1133">Transmembrane helix</keyword>
<evidence type="ECO:0000256" key="10">
    <source>
        <dbReference type="SAM" id="Phobius"/>
    </source>
</evidence>
<dbReference type="SMART" id="SM00409">
    <property type="entry name" value="IG"/>
    <property type="match status" value="1"/>
</dbReference>
<feature type="domain" description="Ig-like" evidence="11">
    <location>
        <begin position="505"/>
        <end position="599"/>
    </location>
</feature>
<evidence type="ECO:0000256" key="9">
    <source>
        <dbReference type="ARBA" id="ARBA00038203"/>
    </source>
</evidence>
<dbReference type="Proteomes" id="UP000664991">
    <property type="component" value="Unassembled WGS sequence"/>
</dbReference>
<evidence type="ECO:0000256" key="1">
    <source>
        <dbReference type="ARBA" id="ARBA00004479"/>
    </source>
</evidence>
<evidence type="ECO:0000313" key="13">
    <source>
        <dbReference type="Proteomes" id="UP000664991"/>
    </source>
</evidence>
<feature type="transmembrane region" description="Helical" evidence="10">
    <location>
        <begin position="771"/>
        <end position="792"/>
    </location>
</feature>
<dbReference type="FunFam" id="2.60.40.10:FF:000774">
    <property type="entry name" value="Hepatitis A virus cellular receptor 1"/>
    <property type="match status" value="1"/>
</dbReference>
<protein>
    <recommendedName>
        <fullName evidence="11">Ig-like domain-containing protein</fullName>
    </recommendedName>
</protein>
<dbReference type="InterPro" id="IPR013783">
    <property type="entry name" value="Ig-like_fold"/>
</dbReference>
<evidence type="ECO:0000256" key="3">
    <source>
        <dbReference type="ARBA" id="ARBA00022729"/>
    </source>
</evidence>
<dbReference type="PANTHER" id="PTHR46608">
    <property type="entry name" value="T-CELL IMMUNOGLOBULIN AND MUCIN DOMAIN-CONTAINING PROTEIN 4"/>
    <property type="match status" value="1"/>
</dbReference>
<dbReference type="InterPro" id="IPR036179">
    <property type="entry name" value="Ig-like_dom_sf"/>
</dbReference>
<keyword evidence="6" id="KW-1015">Disulfide bond</keyword>
<keyword evidence="8" id="KW-0393">Immunoglobulin domain</keyword>
<dbReference type="InterPro" id="IPR013106">
    <property type="entry name" value="Ig_V-set"/>
</dbReference>
<comment type="similarity">
    <text evidence="9">Belongs to the immunoglobulin superfamily. TIM family.</text>
</comment>
<keyword evidence="5 10" id="KW-0472">Membrane</keyword>
<dbReference type="GO" id="GO:0001786">
    <property type="term" value="F:phosphatidylserine binding"/>
    <property type="evidence" value="ECO:0007669"/>
    <property type="project" value="TreeGrafter"/>
</dbReference>
<dbReference type="PROSITE" id="PS50835">
    <property type="entry name" value="IG_LIKE"/>
    <property type="match status" value="1"/>
</dbReference>
<dbReference type="Gene3D" id="2.60.40.10">
    <property type="entry name" value="Immunoglobulins"/>
    <property type="match status" value="2"/>
</dbReference>
<dbReference type="InterPro" id="IPR007110">
    <property type="entry name" value="Ig-like_dom"/>
</dbReference>
<evidence type="ECO:0000256" key="2">
    <source>
        <dbReference type="ARBA" id="ARBA00022692"/>
    </source>
</evidence>
<evidence type="ECO:0000259" key="11">
    <source>
        <dbReference type="PROSITE" id="PS50835"/>
    </source>
</evidence>
<sequence length="816" mass="91919">MYHYYYSNNSIYHEDLNSSDPYYSSNHVYSNNDQQYSNHNVHLYSKKNHHCFKNDDHHYSSNNHNHSNNDHHYYSNCNLEYFDNYHNYSKTDNHHNSNRNTATVTTTTVTTAPEKMRPSTSAFLMPSPTKDFQPDLSWIKKILNDEIVLKLSYLQDRLWRMQMYTLNVEQNRPSHADAIGYPVVVNGMKAVPVTFSFFPLVYIFSGSDCSGLSMIRAKCALKSCKIKPFTRPKSVVVLVVGWEGTDYSTDDWMCKDREPGEQWQSTCFHRKDDSVMHPWVAILGFLLLLPDGVTSYRQVIGVEGQSVTLPCFYEGKVTSICWGRGRCSWIDCRNTVISTDGYKVTEQKNERYKLKGDIGLYSLDVRFVCLFCDGESMVPLKESHIGALKNAAMKPVRAEDNIYIEGETLNRVSPNQMARDDCWVLCGEAHLGHTGVKTVFVAYSSYGFYRCLISVPIFLILSLEYLCLGNKVEPLCYELARVAFPRFQHFLYYSDGNHLKSTEAPAASQIVVRAFLGQPVTLPCTYPSWSPHSNSMCWGKGQCPNSKCNDELLYTDGTKVVSSKSPKYQLRGSIQRGDVSLTIINTNENDQSVYCCRIEVPGWFNDVKRNIRLDLRRAPTTTRLTTTHRPTTTTTTTTMTTTTTTTTTAMTTATTVLPTTVVTTSDLTSTPPLQMGTTAALTATASTCPLTALSLLPEEDTALLTLEPSTKGPILTAEPEPALLPRTSQRSIEATSHRSSALFTSKAPETSFLVQNEVEPEQIRMTSNYELLMIIAPSLGFVLLALLLAFFLRGKFVKANCFQKHTRLDNAGEAHT</sequence>